<proteinExistence type="predicted"/>
<sequence length="44" mass="5528">MNYDWFHNKRNVEKQVILHVHFYMTFKHLIFNLTRKYSITDVIS</sequence>
<reference evidence="1 2" key="1">
    <citation type="submission" date="2019-07" db="EMBL/GenBank/DDBJ databases">
        <authorList>
            <person name="Brisse S."/>
            <person name="Rodrigues C."/>
            <person name="Thorpe H."/>
        </authorList>
    </citation>
    <scope>NUCLEOTIDE SEQUENCE [LARGE SCALE GENOMIC DNA]</scope>
    <source>
        <strain evidence="1">SB6410</strain>
    </source>
</reference>
<comment type="caution">
    <text evidence="1">The sequence shown here is derived from an EMBL/GenBank/DDBJ whole genome shotgun (WGS) entry which is preliminary data.</text>
</comment>
<organism evidence="1 2">
    <name type="scientific">Klebsiella pasteurii</name>
    <dbReference type="NCBI Taxonomy" id="2587529"/>
    <lineage>
        <taxon>Bacteria</taxon>
        <taxon>Pseudomonadati</taxon>
        <taxon>Pseudomonadota</taxon>
        <taxon>Gammaproteobacteria</taxon>
        <taxon>Enterobacterales</taxon>
        <taxon>Enterobacteriaceae</taxon>
        <taxon>Klebsiella/Raoultella group</taxon>
        <taxon>Klebsiella</taxon>
    </lineage>
</organism>
<dbReference type="EMBL" id="CABGGO010000030">
    <property type="protein sequence ID" value="VUS97258.1"/>
    <property type="molecule type" value="Genomic_DNA"/>
</dbReference>
<name>A0A9Q9SB64_9ENTR</name>
<evidence type="ECO:0000313" key="1">
    <source>
        <dbReference type="EMBL" id="VUS97258.1"/>
    </source>
</evidence>
<gene>
    <name evidence="1" type="ORF">SB6410_04391</name>
</gene>
<evidence type="ECO:0000313" key="2">
    <source>
        <dbReference type="Proteomes" id="UP000318567"/>
    </source>
</evidence>
<accession>A0A9Q9SB64</accession>
<protein>
    <submittedName>
        <fullName evidence="1">Uncharacterized protein</fullName>
    </submittedName>
</protein>
<dbReference type="AlphaFoldDB" id="A0A9Q9SB64"/>
<dbReference type="Proteomes" id="UP000318567">
    <property type="component" value="Unassembled WGS sequence"/>
</dbReference>